<dbReference type="CDD" id="cd16342">
    <property type="entry name" value="FusC_FusB"/>
    <property type="match status" value="1"/>
</dbReference>
<dbReference type="InterPro" id="IPR038344">
    <property type="entry name" value="EF-G_N_sf"/>
</dbReference>
<dbReference type="InterPro" id="IPR032330">
    <property type="entry name" value="EF-G-binding_C"/>
</dbReference>
<dbReference type="EMBL" id="CP147251">
    <property type="protein sequence ID" value="WYJ75785.1"/>
    <property type="molecule type" value="Genomic_DNA"/>
</dbReference>
<dbReference type="Proteomes" id="UP000664701">
    <property type="component" value="Chromosome"/>
</dbReference>
<reference evidence="3 4" key="1">
    <citation type="submission" date="2021-03" db="EMBL/GenBank/DDBJ databases">
        <authorList>
            <person name="Gilmore M.S."/>
            <person name="Schwartzman J."/>
            <person name="Van Tyne D."/>
            <person name="Martin M."/>
            <person name="Earl A.M."/>
            <person name="Manson A.L."/>
            <person name="Straub T."/>
            <person name="Salamzade R."/>
            <person name="Saavedra J."/>
            <person name="Lebreton F."/>
            <person name="Prichula J."/>
            <person name="Schaufler K."/>
            <person name="Gaca A."/>
            <person name="Sgardioli B."/>
            <person name="Wagenaar J."/>
            <person name="Strong T."/>
        </authorList>
    </citation>
    <scope>NUCLEOTIDE SEQUENCE [LARGE SCALE GENOMIC DNA]</scope>
    <source>
        <strain evidence="3 4">DIV2402</strain>
    </source>
</reference>
<evidence type="ECO:0000259" key="2">
    <source>
        <dbReference type="Pfam" id="PF16571"/>
    </source>
</evidence>
<dbReference type="Pfam" id="PF07299">
    <property type="entry name" value="EF-G-binding_N"/>
    <property type="match status" value="1"/>
</dbReference>
<dbReference type="InterPro" id="IPR010841">
    <property type="entry name" value="EF-G-binding_N"/>
</dbReference>
<keyword evidence="4" id="KW-1185">Reference proteome</keyword>
<gene>
    <name evidence="3" type="ORF">DOK78_000373</name>
</gene>
<dbReference type="RefSeq" id="WP_207941861.1">
    <property type="nucleotide sequence ID" value="NZ_CP147251.1"/>
</dbReference>
<proteinExistence type="predicted"/>
<feature type="domain" description="Elongation factor G-binding protein N-terminal" evidence="1">
    <location>
        <begin position="5"/>
        <end position="86"/>
    </location>
</feature>
<dbReference type="Pfam" id="PF16571">
    <property type="entry name" value="FBP_C"/>
    <property type="match status" value="1"/>
</dbReference>
<feature type="domain" description="Elongation factor G-binding protein C-terminal treble-clef zinc-finger" evidence="2">
    <location>
        <begin position="99"/>
        <end position="196"/>
    </location>
</feature>
<evidence type="ECO:0000259" key="1">
    <source>
        <dbReference type="Pfam" id="PF07299"/>
    </source>
</evidence>
<evidence type="ECO:0000313" key="3">
    <source>
        <dbReference type="EMBL" id="WYJ75785.1"/>
    </source>
</evidence>
<name>A0ABZ2SLF6_9ENTE</name>
<evidence type="ECO:0008006" key="5">
    <source>
        <dbReference type="Google" id="ProtNLM"/>
    </source>
</evidence>
<protein>
    <recommendedName>
        <fullName evidence="5">Elongation factor G-binding protein</fullName>
    </recommendedName>
</protein>
<evidence type="ECO:0000313" key="4">
    <source>
        <dbReference type="Proteomes" id="UP000664701"/>
    </source>
</evidence>
<reference evidence="3 4" key="2">
    <citation type="submission" date="2024-03" db="EMBL/GenBank/DDBJ databases">
        <title>The Genome Sequence of Enterococcus sp. DIV2402.</title>
        <authorList>
            <consortium name="The Broad Institute Genomics Platform"/>
            <consortium name="The Broad Institute Microbial Omics Core"/>
            <consortium name="The Broad Institute Genomic Center for Infectious Diseases"/>
            <person name="Earl A."/>
            <person name="Manson A."/>
            <person name="Gilmore M."/>
            <person name="Schwartman J."/>
            <person name="Shea T."/>
            <person name="Abouelleil A."/>
            <person name="Cao P."/>
            <person name="Chapman S."/>
            <person name="Cusick C."/>
            <person name="Young S."/>
            <person name="Neafsey D."/>
            <person name="Nusbaum C."/>
            <person name="Birren B."/>
        </authorList>
    </citation>
    <scope>NUCLEOTIDE SEQUENCE [LARGE SCALE GENOMIC DNA]</scope>
    <source>
        <strain evidence="3 4">DIV2402</strain>
    </source>
</reference>
<accession>A0ABZ2SLF6</accession>
<dbReference type="Gene3D" id="1.20.1280.250">
    <property type="match status" value="1"/>
</dbReference>
<sequence>MNPIIQPYQYFAIQKQVQYLINSYQSVNDHETIQTIQALTVEKIDEIVPERYPEIEALKTFILDRSLTRAKTESYFETLKAAVIPFNQPSNKQIEKAFRKTKKLKIPAWEGLDLREHSYIGWNDPGSQKKFILYYQDEKLQGISGQLSPTILKNVCSICQKVSNVSMFLATTKTSGDGTYTKKGNYICADSEQCNHQLHDMVSFYTFVNQMK</sequence>
<organism evidence="3 4">
    <name type="scientific">Candidatus Enterococcus lowellii</name>
    <dbReference type="NCBI Taxonomy" id="2230877"/>
    <lineage>
        <taxon>Bacteria</taxon>
        <taxon>Bacillati</taxon>
        <taxon>Bacillota</taxon>
        <taxon>Bacilli</taxon>
        <taxon>Lactobacillales</taxon>
        <taxon>Enterococcaceae</taxon>
        <taxon>Enterococcus</taxon>
    </lineage>
</organism>